<evidence type="ECO:0000313" key="11">
    <source>
        <dbReference type="EMBL" id="GAA2448660.1"/>
    </source>
</evidence>
<evidence type="ECO:0000256" key="3">
    <source>
        <dbReference type="ARBA" id="ARBA00022448"/>
    </source>
</evidence>
<evidence type="ECO:0000256" key="1">
    <source>
        <dbReference type="ARBA" id="ARBA00004651"/>
    </source>
</evidence>
<keyword evidence="5 10" id="KW-0812">Transmembrane</keyword>
<evidence type="ECO:0000256" key="7">
    <source>
        <dbReference type="ARBA" id="ARBA00022989"/>
    </source>
</evidence>
<dbReference type="InterPro" id="IPR050277">
    <property type="entry name" value="Sodium:Solute_Symporter"/>
</dbReference>
<evidence type="ECO:0000256" key="8">
    <source>
        <dbReference type="ARBA" id="ARBA00023136"/>
    </source>
</evidence>
<keyword evidence="7 10" id="KW-1133">Transmembrane helix</keyword>
<dbReference type="InterPro" id="IPR001734">
    <property type="entry name" value="Na/solute_symporter"/>
</dbReference>
<feature type="transmembrane region" description="Helical" evidence="10">
    <location>
        <begin position="183"/>
        <end position="202"/>
    </location>
</feature>
<dbReference type="PROSITE" id="PS50283">
    <property type="entry name" value="NA_SOLUT_SYMP_3"/>
    <property type="match status" value="1"/>
</dbReference>
<evidence type="ECO:0000256" key="10">
    <source>
        <dbReference type="SAM" id="Phobius"/>
    </source>
</evidence>
<dbReference type="CDD" id="cd11480">
    <property type="entry name" value="SLC5sbd_u4"/>
    <property type="match status" value="1"/>
</dbReference>
<feature type="transmembrane region" description="Helical" evidence="10">
    <location>
        <begin position="333"/>
        <end position="359"/>
    </location>
</feature>
<feature type="transmembrane region" description="Helical" evidence="10">
    <location>
        <begin position="154"/>
        <end position="171"/>
    </location>
</feature>
<dbReference type="Pfam" id="PF00474">
    <property type="entry name" value="SSF"/>
    <property type="match status" value="1"/>
</dbReference>
<evidence type="ECO:0000256" key="2">
    <source>
        <dbReference type="ARBA" id="ARBA00006434"/>
    </source>
</evidence>
<sequence length="535" mass="53495">MTGGRQALALLPFRAAVAAVVSTRRAGRGRRASPEEFHTGGRLSSPVENGFVLAGDHLPVAALLGVAGLIALHGHGAPAHSVGFLAAWPVVLLVAESVRNCGRFTLADVVAARLRERSLRIAVGISSVTVSVLHLAAQTVAACGLVALLPGGTGVRACVVGVGALAAVLVARGGMRATTRAQAVAAVLLLAGFGTLTVLVLLRHGGDPGALVTAAAERGGHGSAIPVPGPAGGLEPIARTDLLALGVALVLGAAGLPHLLARFVTVPTARAARRSVVWATGLSGALHLAAVVLGLGAAALVGPDAVRALGDSGNAAVPLLALDLGGGAGSTGGAVLCAVVVALAFAAVLATVAGVTLVCSTAVAHDLAHDPYASFPRRRRRGRRPRSARNEVAVARAAVPVVGAFAVALGLLARETNPVFLVGLAFAVAASAHLPVLLYALFWRRFTARGALWAVYGGLVAAVVPTVLSPLVSGGPQALLPQWDFAVLPLRNPGPVSVPLGFLAGWLGTLLSPKPPDGVRYAETEVRALTGAGAA</sequence>
<feature type="transmembrane region" description="Helical" evidence="10">
    <location>
        <begin position="276"/>
        <end position="301"/>
    </location>
</feature>
<keyword evidence="6" id="KW-0769">Symport</keyword>
<feature type="transmembrane region" description="Helical" evidence="10">
    <location>
        <begin position="419"/>
        <end position="441"/>
    </location>
</feature>
<feature type="transmembrane region" description="Helical" evidence="10">
    <location>
        <begin position="121"/>
        <end position="148"/>
    </location>
</feature>
<evidence type="ECO:0000313" key="12">
    <source>
        <dbReference type="Proteomes" id="UP001501638"/>
    </source>
</evidence>
<dbReference type="PANTHER" id="PTHR48086">
    <property type="entry name" value="SODIUM/PROLINE SYMPORTER-RELATED"/>
    <property type="match status" value="1"/>
</dbReference>
<evidence type="ECO:0000256" key="6">
    <source>
        <dbReference type="ARBA" id="ARBA00022847"/>
    </source>
</evidence>
<comment type="similarity">
    <text evidence="2 9">Belongs to the sodium:solute symporter (SSF) (TC 2.A.21) family.</text>
</comment>
<keyword evidence="8 10" id="KW-0472">Membrane</keyword>
<dbReference type="PANTHER" id="PTHR48086:SF6">
    <property type="entry name" value="CATION_ACETATE SYMPORTER ACTP"/>
    <property type="match status" value="1"/>
</dbReference>
<proteinExistence type="inferred from homology"/>
<feature type="transmembrane region" description="Helical" evidence="10">
    <location>
        <begin position="393"/>
        <end position="413"/>
    </location>
</feature>
<comment type="subcellular location">
    <subcellularLocation>
        <location evidence="1">Cell membrane</location>
        <topology evidence="1">Multi-pass membrane protein</topology>
    </subcellularLocation>
</comment>
<protein>
    <submittedName>
        <fullName evidence="11">Cation acetate symporter</fullName>
    </submittedName>
</protein>
<dbReference type="RefSeq" id="WP_344323920.1">
    <property type="nucleotide sequence ID" value="NZ_BAAASZ010000026.1"/>
</dbReference>
<keyword evidence="12" id="KW-1185">Reference proteome</keyword>
<feature type="transmembrane region" description="Helical" evidence="10">
    <location>
        <begin position="242"/>
        <end position="264"/>
    </location>
</feature>
<feature type="transmembrane region" description="Helical" evidence="10">
    <location>
        <begin position="453"/>
        <end position="473"/>
    </location>
</feature>
<dbReference type="EMBL" id="BAAASZ010000026">
    <property type="protein sequence ID" value="GAA2448660.1"/>
    <property type="molecule type" value="Genomic_DNA"/>
</dbReference>
<evidence type="ECO:0000256" key="4">
    <source>
        <dbReference type="ARBA" id="ARBA00022475"/>
    </source>
</evidence>
<name>A0ABP5XBH7_9ACTN</name>
<evidence type="ECO:0000256" key="5">
    <source>
        <dbReference type="ARBA" id="ARBA00022692"/>
    </source>
</evidence>
<comment type="caution">
    <text evidence="11">The sequence shown here is derived from an EMBL/GenBank/DDBJ whole genome shotgun (WGS) entry which is preliminary data.</text>
</comment>
<reference evidence="12" key="1">
    <citation type="journal article" date="2019" name="Int. J. Syst. Evol. Microbiol.">
        <title>The Global Catalogue of Microorganisms (GCM) 10K type strain sequencing project: providing services to taxonomists for standard genome sequencing and annotation.</title>
        <authorList>
            <consortium name="The Broad Institute Genomics Platform"/>
            <consortium name="The Broad Institute Genome Sequencing Center for Infectious Disease"/>
            <person name="Wu L."/>
            <person name="Ma J."/>
        </authorList>
    </citation>
    <scope>NUCLEOTIDE SEQUENCE [LARGE SCALE GENOMIC DNA]</scope>
    <source>
        <strain evidence="12">JCM 6305</strain>
    </source>
</reference>
<organism evidence="11 12">
    <name type="scientific">Streptomyces macrosporus</name>
    <dbReference type="NCBI Taxonomy" id="44032"/>
    <lineage>
        <taxon>Bacteria</taxon>
        <taxon>Bacillati</taxon>
        <taxon>Actinomycetota</taxon>
        <taxon>Actinomycetes</taxon>
        <taxon>Kitasatosporales</taxon>
        <taxon>Streptomycetaceae</taxon>
        <taxon>Streptomyces</taxon>
    </lineage>
</organism>
<dbReference type="Proteomes" id="UP001501638">
    <property type="component" value="Unassembled WGS sequence"/>
</dbReference>
<feature type="transmembrane region" description="Helical" evidence="10">
    <location>
        <begin position="50"/>
        <end position="72"/>
    </location>
</feature>
<accession>A0ABP5XBH7</accession>
<gene>
    <name evidence="11" type="ORF">GCM10010405_35010</name>
</gene>
<keyword evidence="3" id="KW-0813">Transport</keyword>
<keyword evidence="4" id="KW-1003">Cell membrane</keyword>
<dbReference type="InterPro" id="IPR038377">
    <property type="entry name" value="Na/Glc_symporter_sf"/>
</dbReference>
<dbReference type="Gene3D" id="1.20.1730.10">
    <property type="entry name" value="Sodium/glucose cotransporter"/>
    <property type="match status" value="1"/>
</dbReference>
<evidence type="ECO:0000256" key="9">
    <source>
        <dbReference type="RuleBase" id="RU362091"/>
    </source>
</evidence>